<dbReference type="GO" id="GO:0005886">
    <property type="term" value="C:plasma membrane"/>
    <property type="evidence" value="ECO:0007669"/>
    <property type="project" value="TreeGrafter"/>
</dbReference>
<protein>
    <submittedName>
        <fullName evidence="19 20">Beta-secretase 1-like</fullName>
    </submittedName>
</protein>
<evidence type="ECO:0000256" key="9">
    <source>
        <dbReference type="ARBA" id="ARBA00023136"/>
    </source>
</evidence>
<dbReference type="SUPFAM" id="SSF50630">
    <property type="entry name" value="Acid proteases"/>
    <property type="match status" value="1"/>
</dbReference>
<keyword evidence="10" id="KW-0865">Zymogen</keyword>
<name>A0A8B7YGL8_ACAPL</name>
<dbReference type="RefSeq" id="XP_022090791.1">
    <property type="nucleotide sequence ID" value="XM_022235099.1"/>
</dbReference>
<accession>A0A8B7YGL8</accession>
<dbReference type="FunFam" id="2.40.70.10:FF:000007">
    <property type="entry name" value="Beta-secretase 1"/>
    <property type="match status" value="1"/>
</dbReference>
<dbReference type="CTD" id="23621"/>
<evidence type="ECO:0000256" key="8">
    <source>
        <dbReference type="ARBA" id="ARBA00022989"/>
    </source>
</evidence>
<keyword evidence="18" id="KW-1185">Reference proteome</keyword>
<keyword evidence="7 13" id="KW-0378">Hydrolase</keyword>
<dbReference type="PROSITE" id="PS00141">
    <property type="entry name" value="ASP_PROTEASE"/>
    <property type="match status" value="1"/>
</dbReference>
<dbReference type="GO" id="GO:0005802">
    <property type="term" value="C:trans-Golgi network"/>
    <property type="evidence" value="ECO:0007669"/>
    <property type="project" value="TreeGrafter"/>
</dbReference>
<feature type="domain" description="Peptidase A1" evidence="17">
    <location>
        <begin position="73"/>
        <end position="416"/>
    </location>
</feature>
<dbReference type="FunFam" id="2.40.70.10:FF:000003">
    <property type="entry name" value="Beta-secretase 1"/>
    <property type="match status" value="1"/>
</dbReference>
<evidence type="ECO:0000256" key="3">
    <source>
        <dbReference type="ARBA" id="ARBA00022670"/>
    </source>
</evidence>
<organism evidence="18 20">
    <name type="scientific">Acanthaster planci</name>
    <name type="common">Crown-of-thorns starfish</name>
    <dbReference type="NCBI Taxonomy" id="133434"/>
    <lineage>
        <taxon>Eukaryota</taxon>
        <taxon>Metazoa</taxon>
        <taxon>Echinodermata</taxon>
        <taxon>Eleutherozoa</taxon>
        <taxon>Asterozoa</taxon>
        <taxon>Asteroidea</taxon>
        <taxon>Valvatacea</taxon>
        <taxon>Valvatida</taxon>
        <taxon>Acanthasteridae</taxon>
        <taxon>Acanthaster</taxon>
    </lineage>
</organism>
<proteinExistence type="inferred from homology"/>
<dbReference type="PRINTS" id="PR01815">
    <property type="entry name" value="BACEFAMILY"/>
</dbReference>
<evidence type="ECO:0000256" key="10">
    <source>
        <dbReference type="ARBA" id="ARBA00023145"/>
    </source>
</evidence>
<keyword evidence="5 16" id="KW-0732">Signal</keyword>
<evidence type="ECO:0000256" key="11">
    <source>
        <dbReference type="ARBA" id="ARBA00023157"/>
    </source>
</evidence>
<comment type="similarity">
    <text evidence="2 13">Belongs to the peptidase A1 family.</text>
</comment>
<evidence type="ECO:0000313" key="20">
    <source>
        <dbReference type="RefSeq" id="XP_022090791.1"/>
    </source>
</evidence>
<feature type="compositionally biased region" description="Basic and acidic residues" evidence="14">
    <location>
        <begin position="492"/>
        <end position="515"/>
    </location>
</feature>
<evidence type="ECO:0000256" key="14">
    <source>
        <dbReference type="SAM" id="MobiDB-lite"/>
    </source>
</evidence>
<feature type="active site" evidence="12">
    <location>
        <position position="91"/>
    </location>
</feature>
<dbReference type="RefSeq" id="XP_022090790.1">
    <property type="nucleotide sequence ID" value="XM_022235098.1"/>
</dbReference>
<reference evidence="19 20" key="1">
    <citation type="submission" date="2025-04" db="UniProtKB">
        <authorList>
            <consortium name="RefSeq"/>
        </authorList>
    </citation>
    <scope>IDENTIFICATION</scope>
</reference>
<dbReference type="InterPro" id="IPR001461">
    <property type="entry name" value="Aspartic_peptidase_A1"/>
</dbReference>
<dbReference type="OrthoDB" id="2747330at2759"/>
<evidence type="ECO:0000256" key="12">
    <source>
        <dbReference type="PIRSR" id="PIRSR601461-1"/>
    </source>
</evidence>
<dbReference type="AlphaFoldDB" id="A0A8B7YGL8"/>
<evidence type="ECO:0000256" key="16">
    <source>
        <dbReference type="SAM" id="SignalP"/>
    </source>
</evidence>
<dbReference type="PROSITE" id="PS51767">
    <property type="entry name" value="PEPTIDASE_A1"/>
    <property type="match status" value="1"/>
</dbReference>
<keyword evidence="9 15" id="KW-0472">Membrane</keyword>
<evidence type="ECO:0000256" key="5">
    <source>
        <dbReference type="ARBA" id="ARBA00022729"/>
    </source>
</evidence>
<dbReference type="InterPro" id="IPR033121">
    <property type="entry name" value="PEPTIDASE_A1"/>
</dbReference>
<dbReference type="GO" id="GO:0006509">
    <property type="term" value="P:membrane protein ectodomain proteolysis"/>
    <property type="evidence" value="ECO:0007669"/>
    <property type="project" value="TreeGrafter"/>
</dbReference>
<evidence type="ECO:0000256" key="2">
    <source>
        <dbReference type="ARBA" id="ARBA00007447"/>
    </source>
</evidence>
<evidence type="ECO:0000256" key="4">
    <source>
        <dbReference type="ARBA" id="ARBA00022692"/>
    </source>
</evidence>
<dbReference type="GO" id="GO:0005768">
    <property type="term" value="C:endosome"/>
    <property type="evidence" value="ECO:0007669"/>
    <property type="project" value="TreeGrafter"/>
</dbReference>
<dbReference type="KEGG" id="aplc:110979364"/>
<dbReference type="PANTHER" id="PTHR47965">
    <property type="entry name" value="ASPARTYL PROTEASE-RELATED"/>
    <property type="match status" value="1"/>
</dbReference>
<dbReference type="InterPro" id="IPR009119">
    <property type="entry name" value="BACE"/>
</dbReference>
<feature type="region of interest" description="Disordered" evidence="14">
    <location>
        <begin position="492"/>
        <end position="521"/>
    </location>
</feature>
<evidence type="ECO:0000256" key="6">
    <source>
        <dbReference type="ARBA" id="ARBA00022750"/>
    </source>
</evidence>
<evidence type="ECO:0000259" key="17">
    <source>
        <dbReference type="PROSITE" id="PS51767"/>
    </source>
</evidence>
<dbReference type="InterPro" id="IPR001969">
    <property type="entry name" value="Aspartic_peptidase_AS"/>
</dbReference>
<dbReference type="Proteomes" id="UP000694845">
    <property type="component" value="Unplaced"/>
</dbReference>
<feature type="signal peptide" evidence="16">
    <location>
        <begin position="1"/>
        <end position="28"/>
    </location>
</feature>
<dbReference type="Gene3D" id="2.40.70.10">
    <property type="entry name" value="Acid Proteases"/>
    <property type="match status" value="2"/>
</dbReference>
<evidence type="ECO:0000256" key="7">
    <source>
        <dbReference type="ARBA" id="ARBA00022801"/>
    </source>
</evidence>
<evidence type="ECO:0000256" key="1">
    <source>
        <dbReference type="ARBA" id="ARBA00004479"/>
    </source>
</evidence>
<dbReference type="OMA" id="VLMEAFY"/>
<evidence type="ECO:0000313" key="18">
    <source>
        <dbReference type="Proteomes" id="UP000694845"/>
    </source>
</evidence>
<keyword evidence="11" id="KW-1015">Disulfide bond</keyword>
<keyword evidence="6 13" id="KW-0064">Aspartyl protease</keyword>
<dbReference type="Pfam" id="PF00026">
    <property type="entry name" value="Asp"/>
    <property type="match status" value="1"/>
</dbReference>
<evidence type="ECO:0000313" key="19">
    <source>
        <dbReference type="RefSeq" id="XP_022090790.1"/>
    </source>
</evidence>
<keyword evidence="8 15" id="KW-1133">Transmembrane helix</keyword>
<dbReference type="PANTHER" id="PTHR47965:SF12">
    <property type="entry name" value="ASPARTIC PROTEINASE 3-RELATED"/>
    <property type="match status" value="1"/>
</dbReference>
<dbReference type="InterPro" id="IPR021109">
    <property type="entry name" value="Peptidase_aspartic_dom_sf"/>
</dbReference>
<dbReference type="PRINTS" id="PR01816">
    <property type="entry name" value="BACE1"/>
</dbReference>
<dbReference type="GeneID" id="110979364"/>
<sequence>MADLATIFNAWWTLLLLHVCSLSVITHSELLRLPLHTAVHRVNYPVEAAERSHSVFRRSTPRDNLGGKPGLGFYVEIELGTPKQKLNVLVDTGSSNFAVAASPNRLITRYFHKDKSSTYRDLKRKVHVPYTQGEWNGELGQDVAAIPTSHPNMSITVNVVSITYSEEFFLNESNWQGILGLGYADIARPDNTVEPFFDSLVDQSDVPDVFTLQLCGVLENRAETGKTEVTGTMTIGGVDRGLYTGTVWYTPIRKDWYYEVIILDIEVENRSLGLDCKEYNFDKTIVDSGTTNLRLPNRVFKEVTKLINATVVENLGLSVPDMFWEGTDLICQKGPIDPWVWFPSLSILLNSTEPGTGFKLRVSAKQYLRHVDTDNKDDTCYKFGISSSDSGSVIGAVVMEGFYVVFDRENQTVGFAKSSCADEFEFVTRVPKVEGPIRTAAKDCGYVVPANSNLVLTIAAYVLAGLCILCLTPMLVLYLHYRCRQCWPKANKNDDSKLLEDRTDSSETEALREEPQQSQEG</sequence>
<evidence type="ECO:0000256" key="13">
    <source>
        <dbReference type="RuleBase" id="RU000454"/>
    </source>
</evidence>
<dbReference type="GO" id="GO:0050435">
    <property type="term" value="P:amyloid-beta metabolic process"/>
    <property type="evidence" value="ECO:0007669"/>
    <property type="project" value="TreeGrafter"/>
</dbReference>
<dbReference type="GO" id="GO:0004190">
    <property type="term" value="F:aspartic-type endopeptidase activity"/>
    <property type="evidence" value="ECO:0007669"/>
    <property type="project" value="UniProtKB-KW"/>
</dbReference>
<dbReference type="InterPro" id="IPR009120">
    <property type="entry name" value="BACE1"/>
</dbReference>
<feature type="chain" id="PRO_5044665571" evidence="16">
    <location>
        <begin position="29"/>
        <end position="521"/>
    </location>
</feature>
<keyword evidence="4 15" id="KW-0812">Transmembrane</keyword>
<gene>
    <name evidence="19 20" type="primary">LOC110979364</name>
</gene>
<comment type="subcellular location">
    <subcellularLocation>
        <location evidence="1">Membrane</location>
        <topology evidence="1">Single-pass type I membrane protein</topology>
    </subcellularLocation>
</comment>
<feature type="transmembrane region" description="Helical" evidence="15">
    <location>
        <begin position="454"/>
        <end position="479"/>
    </location>
</feature>
<evidence type="ECO:0000256" key="15">
    <source>
        <dbReference type="SAM" id="Phobius"/>
    </source>
</evidence>
<dbReference type="PRINTS" id="PR00792">
    <property type="entry name" value="PEPSIN"/>
</dbReference>
<feature type="active site" evidence="12">
    <location>
        <position position="287"/>
    </location>
</feature>
<keyword evidence="3 13" id="KW-0645">Protease</keyword>